<dbReference type="RefSeq" id="WP_175395873.1">
    <property type="nucleotide sequence ID" value="NZ_JABMCB010000178.1"/>
</dbReference>
<evidence type="ECO:0000313" key="1">
    <source>
        <dbReference type="EMBL" id="NUU76147.1"/>
    </source>
</evidence>
<name>A0A7Y6ETM6_9BACL</name>
<comment type="caution">
    <text evidence="1">The sequence shown here is derived from an EMBL/GenBank/DDBJ whole genome shotgun (WGS) entry which is preliminary data.</text>
</comment>
<dbReference type="EMBL" id="JABMCB010000178">
    <property type="protein sequence ID" value="NUU76147.1"/>
    <property type="molecule type" value="Genomic_DNA"/>
</dbReference>
<sequence>MKVFIAVVVLLNFYSFQFLHEGKVMMTNAWEGSSKLENKEEALFSAIISAPKKVKSNQMFTVKGSFEVNSNQTLQIASREKLFTFLVKDSSGQQINSFFVTDVGKIREILGKTSIPEKYNYKIKEPGIYEISAVAEFTINKGDKAQKYTIKTNTQRIEVIEDEK</sequence>
<evidence type="ECO:0000313" key="2">
    <source>
        <dbReference type="Proteomes" id="UP000526125"/>
    </source>
</evidence>
<proteinExistence type="predicted"/>
<keyword evidence="2" id="KW-1185">Reference proteome</keyword>
<reference evidence="1 2" key="1">
    <citation type="submission" date="2020-05" db="EMBL/GenBank/DDBJ databases">
        <title>Genome Sequencing of Type Strains.</title>
        <authorList>
            <person name="Lemaire J.F."/>
            <person name="Inderbitzin P."/>
            <person name="Gregorio O.A."/>
            <person name="Collins S.B."/>
            <person name="Wespe N."/>
            <person name="Knight-Connoni V."/>
        </authorList>
    </citation>
    <scope>NUCLEOTIDE SEQUENCE [LARGE SCALE GENOMIC DNA]</scope>
    <source>
        <strain evidence="1 2">LMG 21957</strain>
    </source>
</reference>
<dbReference type="Proteomes" id="UP000526125">
    <property type="component" value="Unassembled WGS sequence"/>
</dbReference>
<organism evidence="1 2">
    <name type="scientific">Paenibacillus xylanilyticus</name>
    <dbReference type="NCBI Taxonomy" id="248903"/>
    <lineage>
        <taxon>Bacteria</taxon>
        <taxon>Bacillati</taxon>
        <taxon>Bacillota</taxon>
        <taxon>Bacilli</taxon>
        <taxon>Bacillales</taxon>
        <taxon>Paenibacillaceae</taxon>
        <taxon>Paenibacillus</taxon>
    </lineage>
</organism>
<protein>
    <submittedName>
        <fullName evidence="1">Uncharacterized protein</fullName>
    </submittedName>
</protein>
<dbReference type="AlphaFoldDB" id="A0A7Y6ETM6"/>
<gene>
    <name evidence="1" type="ORF">HP552_12975</name>
</gene>
<accession>A0A7Y6ETM6</accession>